<evidence type="ECO:0000313" key="4">
    <source>
        <dbReference type="Proteomes" id="UP001231189"/>
    </source>
</evidence>
<evidence type="ECO:0000313" key="3">
    <source>
        <dbReference type="EMBL" id="KAK1662684.1"/>
    </source>
</evidence>
<gene>
    <name evidence="3" type="ORF">QYE76_050843</name>
</gene>
<sequence length="341" mass="36980">MKLHRPPAAKSSTGFFAVEDDLDLSDDDDEVPLAKRAKLFSGKAESAKESNPSTADPTPPSRTCVVKIPVSKVIPSASTPIPPAARDHPIYATVDAVADFVDQFTRLESENVQLRKTIKTSADQVLEANKLTADAQNQNILLKDELKKLKKKMKDEQDARRGAAIAADEKEGVLRESITNLLNAADMTINRARKLREDSMSDALSLATGSNIQVLGLLQKTKGALSRLFSMIFPKMKQDKTLGEMADAFFVDPSKPAEVLKCRSRLFGAVLTFQLLMGHGLGSELEKLSKALPVDDNNCLVNLEPFKQSAVICANQLLKLVDEAKTKAVPEAAPDSSSALP</sequence>
<dbReference type="EMBL" id="JAUUTY010000003">
    <property type="protein sequence ID" value="KAK1662684.1"/>
    <property type="molecule type" value="Genomic_DNA"/>
</dbReference>
<comment type="caution">
    <text evidence="3">The sequence shown here is derived from an EMBL/GenBank/DDBJ whole genome shotgun (WGS) entry which is preliminary data.</text>
</comment>
<feature type="region of interest" description="Disordered" evidence="2">
    <location>
        <begin position="39"/>
        <end position="61"/>
    </location>
</feature>
<organism evidence="3 4">
    <name type="scientific">Lolium multiflorum</name>
    <name type="common">Italian ryegrass</name>
    <name type="synonym">Lolium perenne subsp. multiflorum</name>
    <dbReference type="NCBI Taxonomy" id="4521"/>
    <lineage>
        <taxon>Eukaryota</taxon>
        <taxon>Viridiplantae</taxon>
        <taxon>Streptophyta</taxon>
        <taxon>Embryophyta</taxon>
        <taxon>Tracheophyta</taxon>
        <taxon>Spermatophyta</taxon>
        <taxon>Magnoliopsida</taxon>
        <taxon>Liliopsida</taxon>
        <taxon>Poales</taxon>
        <taxon>Poaceae</taxon>
        <taxon>BOP clade</taxon>
        <taxon>Pooideae</taxon>
        <taxon>Poodae</taxon>
        <taxon>Poeae</taxon>
        <taxon>Poeae Chloroplast Group 2 (Poeae type)</taxon>
        <taxon>Loliodinae</taxon>
        <taxon>Loliinae</taxon>
        <taxon>Lolium</taxon>
    </lineage>
</organism>
<dbReference type="AlphaFoldDB" id="A0AAD8SS23"/>
<feature type="coiled-coil region" evidence="1">
    <location>
        <begin position="132"/>
        <end position="159"/>
    </location>
</feature>
<keyword evidence="4" id="KW-1185">Reference proteome</keyword>
<name>A0AAD8SS23_LOLMU</name>
<proteinExistence type="predicted"/>
<dbReference type="Proteomes" id="UP001231189">
    <property type="component" value="Unassembled WGS sequence"/>
</dbReference>
<reference evidence="3" key="1">
    <citation type="submission" date="2023-07" db="EMBL/GenBank/DDBJ databases">
        <title>A chromosome-level genome assembly of Lolium multiflorum.</title>
        <authorList>
            <person name="Chen Y."/>
            <person name="Copetti D."/>
            <person name="Kolliker R."/>
            <person name="Studer B."/>
        </authorList>
    </citation>
    <scope>NUCLEOTIDE SEQUENCE</scope>
    <source>
        <strain evidence="3">02402/16</strain>
        <tissue evidence="3">Leaf</tissue>
    </source>
</reference>
<evidence type="ECO:0000256" key="2">
    <source>
        <dbReference type="SAM" id="MobiDB-lite"/>
    </source>
</evidence>
<evidence type="ECO:0000256" key="1">
    <source>
        <dbReference type="SAM" id="Coils"/>
    </source>
</evidence>
<keyword evidence="1" id="KW-0175">Coiled coil</keyword>
<accession>A0AAD8SS23</accession>
<protein>
    <submittedName>
        <fullName evidence="3">Uncharacterized protein</fullName>
    </submittedName>
</protein>